<proteinExistence type="predicted"/>
<dbReference type="GO" id="GO:0003677">
    <property type="term" value="F:DNA binding"/>
    <property type="evidence" value="ECO:0007669"/>
    <property type="project" value="UniProtKB-KW"/>
</dbReference>
<organism evidence="2 3">
    <name type="scientific">Cohnella faecalis</name>
    <dbReference type="NCBI Taxonomy" id="2315694"/>
    <lineage>
        <taxon>Bacteria</taxon>
        <taxon>Bacillati</taxon>
        <taxon>Bacillota</taxon>
        <taxon>Bacilli</taxon>
        <taxon>Bacillales</taxon>
        <taxon>Paenibacillaceae</taxon>
        <taxon>Cohnella</taxon>
    </lineage>
</organism>
<accession>A0A398CMD4</accession>
<name>A0A398CMD4_9BACL</name>
<feature type="domain" description="HTH lacI-type" evidence="1">
    <location>
        <begin position="3"/>
        <end position="22"/>
    </location>
</feature>
<evidence type="ECO:0000313" key="3">
    <source>
        <dbReference type="Proteomes" id="UP000266340"/>
    </source>
</evidence>
<dbReference type="AlphaFoldDB" id="A0A398CMD4"/>
<reference evidence="2 3" key="1">
    <citation type="submission" date="2018-09" db="EMBL/GenBank/DDBJ databases">
        <title>Cohnella cavernae sp. nov., isolated from a karst cave.</title>
        <authorList>
            <person name="Zhu H."/>
        </authorList>
    </citation>
    <scope>NUCLEOTIDE SEQUENCE [LARGE SCALE GENOMIC DNA]</scope>
    <source>
        <strain evidence="2 3">K2E09-144</strain>
    </source>
</reference>
<dbReference type="Gene3D" id="1.10.260.40">
    <property type="entry name" value="lambda repressor-like DNA-binding domains"/>
    <property type="match status" value="1"/>
</dbReference>
<dbReference type="Pfam" id="PF00356">
    <property type="entry name" value="LacI"/>
    <property type="match status" value="1"/>
</dbReference>
<dbReference type="InterPro" id="IPR000843">
    <property type="entry name" value="HTH_LacI"/>
</dbReference>
<comment type="caution">
    <text evidence="2">The sequence shown here is derived from an EMBL/GenBank/DDBJ whole genome shotgun (WGS) entry which is preliminary data.</text>
</comment>
<keyword evidence="2" id="KW-0238">DNA-binding</keyword>
<sequence length="31" mass="3336">MVTIYDTAAKASVSAMTVSRVIIYTGSWEAL</sequence>
<dbReference type="EMBL" id="QXJM01000048">
    <property type="protein sequence ID" value="RIE00801.1"/>
    <property type="molecule type" value="Genomic_DNA"/>
</dbReference>
<dbReference type="RefSeq" id="WP_119152194.1">
    <property type="nucleotide sequence ID" value="NZ_JBHSOV010000011.1"/>
</dbReference>
<dbReference type="Proteomes" id="UP000266340">
    <property type="component" value="Unassembled WGS sequence"/>
</dbReference>
<dbReference type="SUPFAM" id="SSF47413">
    <property type="entry name" value="lambda repressor-like DNA-binding domains"/>
    <property type="match status" value="1"/>
</dbReference>
<evidence type="ECO:0000313" key="2">
    <source>
        <dbReference type="EMBL" id="RIE00801.1"/>
    </source>
</evidence>
<protein>
    <submittedName>
        <fullName evidence="2">LacI family DNA-binding transcriptional regulator</fullName>
    </submittedName>
</protein>
<keyword evidence="3" id="KW-1185">Reference proteome</keyword>
<dbReference type="InterPro" id="IPR010982">
    <property type="entry name" value="Lambda_DNA-bd_dom_sf"/>
</dbReference>
<gene>
    <name evidence="2" type="ORF">D3H35_26800</name>
</gene>
<evidence type="ECO:0000259" key="1">
    <source>
        <dbReference type="Pfam" id="PF00356"/>
    </source>
</evidence>